<name>A0A6D2IZ18_9BRAS</name>
<dbReference type="InterPro" id="IPR036397">
    <property type="entry name" value="RNaseH_sf"/>
</dbReference>
<keyword evidence="4" id="KW-1185">Reference proteome</keyword>
<dbReference type="AlphaFoldDB" id="A0A6D2IZ18"/>
<gene>
    <name evidence="3" type="ORF">MERR_LOCUS19137</name>
</gene>
<dbReference type="InterPro" id="IPR012337">
    <property type="entry name" value="RNaseH-like_sf"/>
</dbReference>
<dbReference type="PANTHER" id="PTHR13620:SF121">
    <property type="entry name" value="EMB|CAB82946.1-RELATED"/>
    <property type="match status" value="1"/>
</dbReference>
<evidence type="ECO:0008006" key="5">
    <source>
        <dbReference type="Google" id="ProtNLM"/>
    </source>
</evidence>
<protein>
    <recommendedName>
        <fullName evidence="5">3'-5' exonuclease domain-containing protein</fullName>
    </recommendedName>
</protein>
<dbReference type="InterPro" id="IPR051132">
    <property type="entry name" value="3-5_Exonuclease_domain"/>
</dbReference>
<reference evidence="3" key="1">
    <citation type="submission" date="2020-01" db="EMBL/GenBank/DDBJ databases">
        <authorList>
            <person name="Mishra B."/>
        </authorList>
    </citation>
    <scope>NUCLEOTIDE SEQUENCE [LARGE SCALE GENOMIC DNA]</scope>
</reference>
<evidence type="ECO:0000313" key="4">
    <source>
        <dbReference type="Proteomes" id="UP000467841"/>
    </source>
</evidence>
<dbReference type="OrthoDB" id="446462at2759"/>
<proteinExistence type="predicted"/>
<comment type="caution">
    <text evidence="3">The sequence shown here is derived from an EMBL/GenBank/DDBJ whole genome shotgun (WGS) entry which is preliminary data.</text>
</comment>
<dbReference type="Gene3D" id="3.30.420.10">
    <property type="entry name" value="Ribonuclease H-like superfamily/Ribonuclease H"/>
    <property type="match status" value="1"/>
</dbReference>
<sequence>MSIARMIASNQEQVDQGIKALMSNPRNVSRSIGLDIITKRAPLANSTTVLLQLSDGTLCLIIQLLSFHNNYLPDSLYYFLSLPAFTFAGFGIKDTMPILKKDYGLVCKNTLEVGPSAWDHKRASNISILRSMHVPEFRSFSGFCNAELNLTGEMINLAVSNAYAAFRLGEDFLTI</sequence>
<dbReference type="GO" id="GO:0005634">
    <property type="term" value="C:nucleus"/>
    <property type="evidence" value="ECO:0007669"/>
    <property type="project" value="TreeGrafter"/>
</dbReference>
<accession>A0A6D2IZ18</accession>
<dbReference type="GO" id="GO:0008408">
    <property type="term" value="F:3'-5' exonuclease activity"/>
    <property type="evidence" value="ECO:0007669"/>
    <property type="project" value="TreeGrafter"/>
</dbReference>
<keyword evidence="2" id="KW-0378">Hydrolase</keyword>
<dbReference type="SUPFAM" id="SSF53098">
    <property type="entry name" value="Ribonuclease H-like"/>
    <property type="match status" value="1"/>
</dbReference>
<dbReference type="PANTHER" id="PTHR13620">
    <property type="entry name" value="3-5 EXONUCLEASE"/>
    <property type="match status" value="1"/>
</dbReference>
<dbReference type="EMBL" id="CACVBM020001113">
    <property type="protein sequence ID" value="CAA7031902.1"/>
    <property type="molecule type" value="Genomic_DNA"/>
</dbReference>
<evidence type="ECO:0000256" key="2">
    <source>
        <dbReference type="ARBA" id="ARBA00022801"/>
    </source>
</evidence>
<dbReference type="GO" id="GO:0003676">
    <property type="term" value="F:nucleic acid binding"/>
    <property type="evidence" value="ECO:0007669"/>
    <property type="project" value="InterPro"/>
</dbReference>
<dbReference type="GO" id="GO:0005737">
    <property type="term" value="C:cytoplasm"/>
    <property type="evidence" value="ECO:0007669"/>
    <property type="project" value="TreeGrafter"/>
</dbReference>
<evidence type="ECO:0000256" key="1">
    <source>
        <dbReference type="ARBA" id="ARBA00022722"/>
    </source>
</evidence>
<evidence type="ECO:0000313" key="3">
    <source>
        <dbReference type="EMBL" id="CAA7031902.1"/>
    </source>
</evidence>
<dbReference type="Proteomes" id="UP000467841">
    <property type="component" value="Unassembled WGS sequence"/>
</dbReference>
<organism evidence="3 4">
    <name type="scientific">Microthlaspi erraticum</name>
    <dbReference type="NCBI Taxonomy" id="1685480"/>
    <lineage>
        <taxon>Eukaryota</taxon>
        <taxon>Viridiplantae</taxon>
        <taxon>Streptophyta</taxon>
        <taxon>Embryophyta</taxon>
        <taxon>Tracheophyta</taxon>
        <taxon>Spermatophyta</taxon>
        <taxon>Magnoliopsida</taxon>
        <taxon>eudicotyledons</taxon>
        <taxon>Gunneridae</taxon>
        <taxon>Pentapetalae</taxon>
        <taxon>rosids</taxon>
        <taxon>malvids</taxon>
        <taxon>Brassicales</taxon>
        <taxon>Brassicaceae</taxon>
        <taxon>Coluteocarpeae</taxon>
        <taxon>Microthlaspi</taxon>
    </lineage>
</organism>
<keyword evidence="1" id="KW-0540">Nuclease</keyword>